<evidence type="ECO:0000256" key="4">
    <source>
        <dbReference type="ARBA" id="ARBA00022803"/>
    </source>
</evidence>
<gene>
    <name evidence="9" type="primary">TTC29</name>
    <name evidence="9" type="ORF">BLAG_LOCUS21254</name>
</gene>
<dbReference type="OrthoDB" id="626167at2759"/>
<keyword evidence="10" id="KW-1185">Reference proteome</keyword>
<organism evidence="9 10">
    <name type="scientific">Branchiostoma lanceolatum</name>
    <name type="common">Common lancelet</name>
    <name type="synonym">Amphioxus lanceolatum</name>
    <dbReference type="NCBI Taxonomy" id="7740"/>
    <lineage>
        <taxon>Eukaryota</taxon>
        <taxon>Metazoa</taxon>
        <taxon>Chordata</taxon>
        <taxon>Cephalochordata</taxon>
        <taxon>Leptocardii</taxon>
        <taxon>Amphioxiformes</taxon>
        <taxon>Branchiostomatidae</taxon>
        <taxon>Branchiostoma</taxon>
    </lineage>
</organism>
<dbReference type="InterPro" id="IPR019734">
    <property type="entry name" value="TPR_rpt"/>
</dbReference>
<dbReference type="PANTHER" id="PTHR46630:SF1">
    <property type="entry name" value="TETRATRICOPEPTIDE REPEAT PROTEIN 29"/>
    <property type="match status" value="1"/>
</dbReference>
<evidence type="ECO:0000256" key="1">
    <source>
        <dbReference type="ARBA" id="ARBA00004496"/>
    </source>
</evidence>
<keyword evidence="3" id="KW-0677">Repeat</keyword>
<dbReference type="Gene3D" id="1.25.40.10">
    <property type="entry name" value="Tetratricopeptide repeat domain"/>
    <property type="match status" value="2"/>
</dbReference>
<name>A0A8K0A2W5_BRALA</name>
<dbReference type="PANTHER" id="PTHR46630">
    <property type="entry name" value="TETRATRICOPEPTIDE REPEAT PROTEIN 29"/>
    <property type="match status" value="1"/>
</dbReference>
<dbReference type="Pfam" id="PF13181">
    <property type="entry name" value="TPR_8"/>
    <property type="match status" value="2"/>
</dbReference>
<evidence type="ECO:0000256" key="6">
    <source>
        <dbReference type="ARBA" id="ARBA00044739"/>
    </source>
</evidence>
<dbReference type="GO" id="GO:0003341">
    <property type="term" value="P:cilium movement"/>
    <property type="evidence" value="ECO:0007669"/>
    <property type="project" value="TreeGrafter"/>
</dbReference>
<keyword evidence="4 7" id="KW-0802">TPR repeat</keyword>
<evidence type="ECO:0000256" key="5">
    <source>
        <dbReference type="ARBA" id="ARBA00040665"/>
    </source>
</evidence>
<keyword evidence="2" id="KW-0963">Cytoplasm</keyword>
<feature type="repeat" description="TPR" evidence="7">
    <location>
        <begin position="196"/>
        <end position="229"/>
    </location>
</feature>
<dbReference type="GO" id="GO:0005929">
    <property type="term" value="C:cilium"/>
    <property type="evidence" value="ECO:0007669"/>
    <property type="project" value="TreeGrafter"/>
</dbReference>
<evidence type="ECO:0000313" key="9">
    <source>
        <dbReference type="EMBL" id="CAH1268239.1"/>
    </source>
</evidence>
<proteinExistence type="predicted"/>
<feature type="compositionally biased region" description="Acidic residues" evidence="8">
    <location>
        <begin position="496"/>
        <end position="512"/>
    </location>
</feature>
<feature type="region of interest" description="Disordered" evidence="8">
    <location>
        <begin position="1"/>
        <end position="43"/>
    </location>
</feature>
<protein>
    <recommendedName>
        <fullName evidence="5">Tetratricopeptide repeat protein 29</fullName>
    </recommendedName>
</protein>
<dbReference type="InterPro" id="IPR011990">
    <property type="entry name" value="TPR-like_helical_dom_sf"/>
</dbReference>
<dbReference type="GO" id="GO:0005737">
    <property type="term" value="C:cytoplasm"/>
    <property type="evidence" value="ECO:0007669"/>
    <property type="project" value="UniProtKB-SubCell"/>
</dbReference>
<dbReference type="SUPFAM" id="SSF48452">
    <property type="entry name" value="TPR-like"/>
    <property type="match status" value="2"/>
</dbReference>
<dbReference type="EMBL" id="OV696691">
    <property type="protein sequence ID" value="CAH1268239.1"/>
    <property type="molecule type" value="Genomic_DNA"/>
</dbReference>
<evidence type="ECO:0000313" key="10">
    <source>
        <dbReference type="Proteomes" id="UP000838412"/>
    </source>
</evidence>
<comment type="function">
    <text evidence="6">Axonemal protein which is implicated in axonemal and/or peri-axonemal structure assembly and regulates flagellum assembly and beating and therefore sperm motility.</text>
</comment>
<reference evidence="9" key="1">
    <citation type="submission" date="2022-01" db="EMBL/GenBank/DDBJ databases">
        <authorList>
            <person name="Braso-Vives M."/>
        </authorList>
    </citation>
    <scope>NUCLEOTIDE SEQUENCE</scope>
</reference>
<evidence type="ECO:0000256" key="8">
    <source>
        <dbReference type="SAM" id="MobiDB-lite"/>
    </source>
</evidence>
<accession>A0A8K0A2W5</accession>
<dbReference type="AlphaFoldDB" id="A0A8K0A2W5"/>
<dbReference type="Proteomes" id="UP000838412">
    <property type="component" value="Chromosome 6"/>
</dbReference>
<evidence type="ECO:0000256" key="2">
    <source>
        <dbReference type="ARBA" id="ARBA00022490"/>
    </source>
</evidence>
<sequence length="512" mass="57731">MATLPAISPNQGIYMGGASIPQRRMPSPPKGRAPKPSLKPVKRVQGTKDRDMMMKQQNLRVQQPELDKLETARYRNSYKHNLCLEMLREGFHKSFTELFQLMKKRKDEREEAGQDSLLWQEPLLEDQPEKLDQIKHYLTRGEAARRMGNMEEVYHCQYQLAKYFQSTSDTWLSDHFFQACLQTSLSVRGDGRRKEAEANCNIGLAYEERGEYDRAAQHFVEFHELASGRNWKDASGKTLEASSCDHLSRIYTTIADQMKAQDPQGAIQYLAKAFEMAKEGGDSYKEGLASYRLGKAYESSADSETAILYLNGYLEICKANGDDMGFGQACEAIAKSYESQGKIEESIQYLEAFVDVAERTHQDTALVNACSCLGVIYNSLGKYGHACQYFGKAYETARELNNPGMMAAARVQYGVSNAHHRLGDYAGHLQTPMRYQMERMIEWKDVRFDEFDQPITERAPLGHAASEETATSEEDTPREDAEPEPVAETEAAAGEETAEGVAEETPQEEPAT</sequence>
<feature type="compositionally biased region" description="Acidic residues" evidence="8">
    <location>
        <begin position="470"/>
        <end position="487"/>
    </location>
</feature>
<dbReference type="InterPro" id="IPR051476">
    <property type="entry name" value="Bac_ResReg_Asp_Phosphatase"/>
</dbReference>
<feature type="region of interest" description="Disordered" evidence="8">
    <location>
        <begin position="457"/>
        <end position="512"/>
    </location>
</feature>
<evidence type="ECO:0000256" key="7">
    <source>
        <dbReference type="PROSITE-ProRule" id="PRU00339"/>
    </source>
</evidence>
<dbReference type="Pfam" id="PF13374">
    <property type="entry name" value="TPR_10"/>
    <property type="match status" value="1"/>
</dbReference>
<dbReference type="PROSITE" id="PS50005">
    <property type="entry name" value="TPR"/>
    <property type="match status" value="1"/>
</dbReference>
<dbReference type="SMART" id="SM00028">
    <property type="entry name" value="TPR"/>
    <property type="match status" value="4"/>
</dbReference>
<evidence type="ECO:0000256" key="3">
    <source>
        <dbReference type="ARBA" id="ARBA00022737"/>
    </source>
</evidence>
<comment type="subcellular location">
    <subcellularLocation>
        <location evidence="1">Cytoplasm</location>
    </subcellularLocation>
</comment>